<feature type="compositionally biased region" description="Low complexity" evidence="1">
    <location>
        <begin position="56"/>
        <end position="67"/>
    </location>
</feature>
<accession>A0A9P6K542</accession>
<proteinExistence type="predicted"/>
<name>A0A9P6K542_9FUNG</name>
<dbReference type="AlphaFoldDB" id="A0A9P6K542"/>
<dbReference type="EMBL" id="JAAAXW010000057">
    <property type="protein sequence ID" value="KAF9546335.1"/>
    <property type="molecule type" value="Genomic_DNA"/>
</dbReference>
<gene>
    <name evidence="2" type="ORF">EC957_009824</name>
</gene>
<evidence type="ECO:0000313" key="2">
    <source>
        <dbReference type="EMBL" id="KAF9546335.1"/>
    </source>
</evidence>
<feature type="compositionally biased region" description="Polar residues" evidence="1">
    <location>
        <begin position="36"/>
        <end position="45"/>
    </location>
</feature>
<feature type="compositionally biased region" description="Low complexity" evidence="1">
    <location>
        <begin position="127"/>
        <end position="138"/>
    </location>
</feature>
<reference evidence="2" key="1">
    <citation type="journal article" date="2020" name="Fungal Divers.">
        <title>Resolving the Mortierellaceae phylogeny through synthesis of multi-gene phylogenetics and phylogenomics.</title>
        <authorList>
            <person name="Vandepol N."/>
            <person name="Liber J."/>
            <person name="Desiro A."/>
            <person name="Na H."/>
            <person name="Kennedy M."/>
            <person name="Barry K."/>
            <person name="Grigoriev I.V."/>
            <person name="Miller A.N."/>
            <person name="O'Donnell K."/>
            <person name="Stajich J.E."/>
            <person name="Bonito G."/>
        </authorList>
    </citation>
    <scope>NUCLEOTIDE SEQUENCE</scope>
    <source>
        <strain evidence="2">NRRL 2591</strain>
    </source>
</reference>
<comment type="caution">
    <text evidence="2">The sequence shown here is derived from an EMBL/GenBank/DDBJ whole genome shotgun (WGS) entry which is preliminary data.</text>
</comment>
<feature type="region of interest" description="Disordered" evidence="1">
    <location>
        <begin position="25"/>
        <end position="140"/>
    </location>
</feature>
<sequence>MVLVHSSPLPWTTTLHAPLACKTPGATRHAVRRPQSVRSTSQSSVPRLKDIEVSLSARPSSSAAINIPSPPLTPGPIFDDDDHTFLQDPSSTAVDPADDSDSGSIFSSRFQKQHRLQRDEQKLKLRSSSSSAPSAMSPLQMRASSNVPMTTTGFTFTSNTQAKEARESYEHFLSTMEDDYWKSVSTIRTTYFFDGIGRGGGFLAIPHLASHGNAKTNVICRLLEAWLTKKLVEPTISDSIPVLEDNIQSSVESIEQHLRQDPKVWSGISKSYIHIRCGHVFMLNTCCDDETIVHLGADEFYQDYPLFVDVEIKMNCESNYQLKENHSTEVLIAFQNVVNRGNNLKGSTDGEKDQAPYVHRALIGETTKRRSSQANCLL</sequence>
<organism evidence="2 3">
    <name type="scientific">Mortierella hygrophila</name>
    <dbReference type="NCBI Taxonomy" id="979708"/>
    <lineage>
        <taxon>Eukaryota</taxon>
        <taxon>Fungi</taxon>
        <taxon>Fungi incertae sedis</taxon>
        <taxon>Mucoromycota</taxon>
        <taxon>Mortierellomycotina</taxon>
        <taxon>Mortierellomycetes</taxon>
        <taxon>Mortierellales</taxon>
        <taxon>Mortierellaceae</taxon>
        <taxon>Mortierella</taxon>
    </lineage>
</organism>
<evidence type="ECO:0000313" key="3">
    <source>
        <dbReference type="Proteomes" id="UP000723463"/>
    </source>
</evidence>
<evidence type="ECO:0000256" key="1">
    <source>
        <dbReference type="SAM" id="MobiDB-lite"/>
    </source>
</evidence>
<keyword evidence="3" id="KW-1185">Reference proteome</keyword>
<dbReference type="Proteomes" id="UP000723463">
    <property type="component" value="Unassembled WGS sequence"/>
</dbReference>
<protein>
    <submittedName>
        <fullName evidence="2">Uncharacterized protein</fullName>
    </submittedName>
</protein>